<dbReference type="Proteomes" id="UP000000657">
    <property type="component" value="Chromosome"/>
</dbReference>
<dbReference type="EMBL" id="CT573213">
    <property type="protein sequence ID" value="CAJ58906.1"/>
    <property type="molecule type" value="Genomic_DNA"/>
</dbReference>
<evidence type="ECO:0000256" key="1">
    <source>
        <dbReference type="SAM" id="Coils"/>
    </source>
</evidence>
<evidence type="ECO:0000313" key="3">
    <source>
        <dbReference type="Proteomes" id="UP000000657"/>
    </source>
</evidence>
<keyword evidence="1" id="KW-0175">Coiled coil</keyword>
<accession>Q0RU38</accession>
<organism evidence="2 3">
    <name type="scientific">Frankia alni (strain DSM 45986 / CECT 9034 / ACN14a)</name>
    <dbReference type="NCBI Taxonomy" id="326424"/>
    <lineage>
        <taxon>Bacteria</taxon>
        <taxon>Bacillati</taxon>
        <taxon>Actinomycetota</taxon>
        <taxon>Actinomycetes</taxon>
        <taxon>Frankiales</taxon>
        <taxon>Frankiaceae</taxon>
        <taxon>Frankia</taxon>
    </lineage>
</organism>
<proteinExistence type="predicted"/>
<reference evidence="2 3" key="1">
    <citation type="journal article" date="2007" name="Genome Res.">
        <title>Genome characteristics of facultatively symbiotic Frankia sp. strains reflect host range and host plant biogeography.</title>
        <authorList>
            <person name="Normand P."/>
            <person name="Lapierre P."/>
            <person name="Tisa L.S."/>
            <person name="Gogarten J.P."/>
            <person name="Alloisio N."/>
            <person name="Bagnarol E."/>
            <person name="Bassi C.A."/>
            <person name="Berry A.M."/>
            <person name="Bickhart D.M."/>
            <person name="Choisne N."/>
            <person name="Couloux A."/>
            <person name="Cournoyer B."/>
            <person name="Cruveiller S."/>
            <person name="Daubin V."/>
            <person name="Demange N."/>
            <person name="Francino M.P."/>
            <person name="Goltsman E."/>
            <person name="Huang Y."/>
            <person name="Kopp O.R."/>
            <person name="Labarre L."/>
            <person name="Lapidus A."/>
            <person name="Lavire C."/>
            <person name="Marechal J."/>
            <person name="Martinez M."/>
            <person name="Mastronunzio J.E."/>
            <person name="Mullin B.C."/>
            <person name="Niemann J."/>
            <person name="Pujic P."/>
            <person name="Rawnsley T."/>
            <person name="Rouy Z."/>
            <person name="Schenowitz C."/>
            <person name="Sellstedt A."/>
            <person name="Tavares F."/>
            <person name="Tomkins J.P."/>
            <person name="Vallenet D."/>
            <person name="Valverde C."/>
            <person name="Wall L.G."/>
            <person name="Wang Y."/>
            <person name="Medigue C."/>
            <person name="Benson D.R."/>
        </authorList>
    </citation>
    <scope>NUCLEOTIDE SEQUENCE [LARGE SCALE GENOMIC DNA]</scope>
    <source>
        <strain evidence="3">DSM 45986 / CECT 9034 / ACN14a</strain>
    </source>
</reference>
<dbReference type="KEGG" id="fal:FRAAL0228"/>
<name>Q0RU38_FRAAA</name>
<dbReference type="HOGENOM" id="CLU_942510_0_0_11"/>
<gene>
    <name evidence="2" type="ordered locus">FRAAL0228</name>
</gene>
<keyword evidence="3" id="KW-1185">Reference proteome</keyword>
<dbReference type="RefSeq" id="WP_011601487.1">
    <property type="nucleotide sequence ID" value="NC_008278.1"/>
</dbReference>
<evidence type="ECO:0000313" key="2">
    <source>
        <dbReference type="EMBL" id="CAJ58906.1"/>
    </source>
</evidence>
<dbReference type="STRING" id="326424.FRAAL0228"/>
<feature type="coiled-coil region" evidence="1">
    <location>
        <begin position="205"/>
        <end position="246"/>
    </location>
</feature>
<protein>
    <submittedName>
        <fullName evidence="2">Uncharacterized protein</fullName>
    </submittedName>
</protein>
<dbReference type="AlphaFoldDB" id="Q0RU38"/>
<sequence length="295" mass="31865">MSEGAFDALRAGLADAAKTLRALTENGDADRLDLLNAVMGLDDAMGDAAELLATLPAFLAAAEPVEPIRSDLADWASRQAEAARRVAQARALLDARLADERQLDGLAAEHAELTRRLADLERAERLAASLPALREQHRVLAERVSAFSDPALRAEQAVELAAVQLDLLTGLRAGGWRAELADALAAAAAAQARLAEQLAVDRERLSGLEGENDRTRAELAVIDERAARLEDEHRELQARLSARLKANQRVAGSMAGLREADRRLTEIDGMLAAALRERETALADSRRRRRNGEAT</sequence>